<gene>
    <name evidence="2" type="ORF">RM51_17900</name>
</gene>
<dbReference type="AlphaFoldDB" id="A0A0B4DAK6"/>
<dbReference type="InterPro" id="IPR041657">
    <property type="entry name" value="HTH_17"/>
</dbReference>
<name>A0A0B4DAK6_9FLAO</name>
<keyword evidence="3" id="KW-1185">Reference proteome</keyword>
<dbReference type="SUPFAM" id="SSF46955">
    <property type="entry name" value="Putative DNA-binding domain"/>
    <property type="match status" value="1"/>
</dbReference>
<organism evidence="2 3">
    <name type="scientific">Chryseobacterium taiwanense</name>
    <dbReference type="NCBI Taxonomy" id="363331"/>
    <lineage>
        <taxon>Bacteria</taxon>
        <taxon>Pseudomonadati</taxon>
        <taxon>Bacteroidota</taxon>
        <taxon>Flavobacteriia</taxon>
        <taxon>Flavobacteriales</taxon>
        <taxon>Weeksellaceae</taxon>
        <taxon>Chryseobacterium group</taxon>
        <taxon>Chryseobacterium</taxon>
    </lineage>
</organism>
<comment type="caution">
    <text evidence="2">The sequence shown here is derived from an EMBL/GenBank/DDBJ whole genome shotgun (WGS) entry which is preliminary data.</text>
</comment>
<dbReference type="PANTHER" id="PTHR34585:SF22">
    <property type="entry name" value="HELIX-TURN-HELIX DOMAIN-CONTAINING PROTEIN"/>
    <property type="match status" value="1"/>
</dbReference>
<protein>
    <submittedName>
        <fullName evidence="2">Excisionase</fullName>
    </submittedName>
</protein>
<feature type="domain" description="Helix-turn-helix" evidence="1">
    <location>
        <begin position="41"/>
        <end position="88"/>
    </location>
</feature>
<dbReference type="OrthoDB" id="768005at2"/>
<dbReference type="PANTHER" id="PTHR34585">
    <property type="match status" value="1"/>
</dbReference>
<dbReference type="Pfam" id="PF12728">
    <property type="entry name" value="HTH_17"/>
    <property type="match status" value="1"/>
</dbReference>
<dbReference type="Proteomes" id="UP000031167">
    <property type="component" value="Unassembled WGS sequence"/>
</dbReference>
<evidence type="ECO:0000313" key="2">
    <source>
        <dbReference type="EMBL" id="KIC61350.1"/>
    </source>
</evidence>
<dbReference type="EMBL" id="JWTA01000020">
    <property type="protein sequence ID" value="KIC61350.1"/>
    <property type="molecule type" value="Genomic_DNA"/>
</dbReference>
<dbReference type="RefSeq" id="WP_039372817.1">
    <property type="nucleotide sequence ID" value="NZ_JWTA01000020.1"/>
</dbReference>
<sequence length="100" mass="11836">MNIDKAEFISWMERIMTRFDILSEKVKENQNGLSSIDGEQLLDNQDVLQLLKISSRTLQRYRSEEKLSYYTISGKLYYKLSDVHQLIRDSFKSSNQNKHS</sequence>
<reference evidence="2 3" key="1">
    <citation type="submission" date="2014-12" db="EMBL/GenBank/DDBJ databases">
        <title>Genome sequencing of Chryseobacterium taiwanense TPW19.</title>
        <authorList>
            <person name="Tan P.W."/>
            <person name="Chan K.-G."/>
        </authorList>
    </citation>
    <scope>NUCLEOTIDE SEQUENCE [LARGE SCALE GENOMIC DNA]</scope>
    <source>
        <strain evidence="2 3">TPW19</strain>
    </source>
</reference>
<dbReference type="InterPro" id="IPR009061">
    <property type="entry name" value="DNA-bd_dom_put_sf"/>
</dbReference>
<accession>A0A0B4DAK6</accession>
<dbReference type="STRING" id="363331.RM51_17900"/>
<evidence type="ECO:0000313" key="3">
    <source>
        <dbReference type="Proteomes" id="UP000031167"/>
    </source>
</evidence>
<evidence type="ECO:0000259" key="1">
    <source>
        <dbReference type="Pfam" id="PF12728"/>
    </source>
</evidence>
<proteinExistence type="predicted"/>